<protein>
    <recommendedName>
        <fullName evidence="1">protein-serine/threonine phosphatase</fullName>
        <ecNumber evidence="1">3.1.3.16</ecNumber>
    </recommendedName>
</protein>
<dbReference type="EMBL" id="CM017877">
    <property type="protein sequence ID" value="KAG1347900.1"/>
    <property type="molecule type" value="Genomic_DNA"/>
</dbReference>
<feature type="domain" description="PPM-type phosphatase" evidence="6">
    <location>
        <begin position="1"/>
        <end position="92"/>
    </location>
</feature>
<evidence type="ECO:0000313" key="7">
    <source>
        <dbReference type="EMBL" id="KAG1347900.1"/>
    </source>
</evidence>
<evidence type="ECO:0000256" key="3">
    <source>
        <dbReference type="ARBA" id="ARBA00022912"/>
    </source>
</evidence>
<dbReference type="GO" id="GO:0004722">
    <property type="term" value="F:protein serine/threonine phosphatase activity"/>
    <property type="evidence" value="ECO:0007669"/>
    <property type="project" value="UniProtKB-EC"/>
</dbReference>
<reference evidence="7" key="2">
    <citation type="submission" date="2019-07" db="EMBL/GenBank/DDBJ databases">
        <authorList>
            <person name="Yang Y."/>
            <person name="Bocs S."/>
            <person name="Baudouin L."/>
        </authorList>
    </citation>
    <scope>NUCLEOTIDE SEQUENCE</scope>
    <source>
        <tissue evidence="7">Spear leaf of Hainan Tall coconut</tissue>
    </source>
</reference>
<dbReference type="EC" id="3.1.3.16" evidence="1"/>
<gene>
    <name evidence="7" type="ORF">COCNU_06G017290</name>
</gene>
<evidence type="ECO:0000256" key="1">
    <source>
        <dbReference type="ARBA" id="ARBA00013081"/>
    </source>
</evidence>
<dbReference type="Gene3D" id="3.60.40.10">
    <property type="entry name" value="PPM-type phosphatase domain"/>
    <property type="match status" value="1"/>
</dbReference>
<dbReference type="OrthoDB" id="420076at2759"/>
<dbReference type="Proteomes" id="UP000797356">
    <property type="component" value="Chromosome 6"/>
</dbReference>
<dbReference type="Pfam" id="PF00481">
    <property type="entry name" value="PP2C"/>
    <property type="match status" value="1"/>
</dbReference>
<dbReference type="PROSITE" id="PS51746">
    <property type="entry name" value="PPM_2"/>
    <property type="match status" value="1"/>
</dbReference>
<dbReference type="InterPro" id="IPR036457">
    <property type="entry name" value="PPM-type-like_dom_sf"/>
</dbReference>
<dbReference type="InterPro" id="IPR001932">
    <property type="entry name" value="PPM-type_phosphatase-like_dom"/>
</dbReference>
<comment type="caution">
    <text evidence="7">The sequence shown here is derived from an EMBL/GenBank/DDBJ whole genome shotgun (WGS) entry which is preliminary data.</text>
</comment>
<name>A0A8K0IDH8_COCNU</name>
<sequence length="130" mass="14968">MTAEPSIQTHKLKPNDLFLIFASDGLWEQLTDEAAVEIVFKNPRAGIAKRLVRAALNEAARKREMRYDDIKRIEKGVRRHFHDDITVIVIYLDQHRQGGQSRFNERTCDCTSAPVDIFSLNSDESEDPLR</sequence>
<comment type="catalytic activity">
    <reaction evidence="4">
        <text>O-phospho-L-seryl-[protein] + H2O = L-seryl-[protein] + phosphate</text>
        <dbReference type="Rhea" id="RHEA:20629"/>
        <dbReference type="Rhea" id="RHEA-COMP:9863"/>
        <dbReference type="Rhea" id="RHEA-COMP:11604"/>
        <dbReference type="ChEBI" id="CHEBI:15377"/>
        <dbReference type="ChEBI" id="CHEBI:29999"/>
        <dbReference type="ChEBI" id="CHEBI:43474"/>
        <dbReference type="ChEBI" id="CHEBI:83421"/>
        <dbReference type="EC" id="3.1.3.16"/>
    </reaction>
</comment>
<dbReference type="PANTHER" id="PTHR47992">
    <property type="entry name" value="PROTEIN PHOSPHATASE"/>
    <property type="match status" value="1"/>
</dbReference>
<organism evidence="7 8">
    <name type="scientific">Cocos nucifera</name>
    <name type="common">Coconut palm</name>
    <dbReference type="NCBI Taxonomy" id="13894"/>
    <lineage>
        <taxon>Eukaryota</taxon>
        <taxon>Viridiplantae</taxon>
        <taxon>Streptophyta</taxon>
        <taxon>Embryophyta</taxon>
        <taxon>Tracheophyta</taxon>
        <taxon>Spermatophyta</taxon>
        <taxon>Magnoliopsida</taxon>
        <taxon>Liliopsida</taxon>
        <taxon>Arecaceae</taxon>
        <taxon>Arecoideae</taxon>
        <taxon>Cocoseae</taxon>
        <taxon>Attaleinae</taxon>
        <taxon>Cocos</taxon>
    </lineage>
</organism>
<keyword evidence="8" id="KW-1185">Reference proteome</keyword>
<evidence type="ECO:0000256" key="4">
    <source>
        <dbReference type="ARBA" id="ARBA00047761"/>
    </source>
</evidence>
<keyword evidence="2" id="KW-0378">Hydrolase</keyword>
<comment type="catalytic activity">
    <reaction evidence="5">
        <text>O-phospho-L-threonyl-[protein] + H2O = L-threonyl-[protein] + phosphate</text>
        <dbReference type="Rhea" id="RHEA:47004"/>
        <dbReference type="Rhea" id="RHEA-COMP:11060"/>
        <dbReference type="Rhea" id="RHEA-COMP:11605"/>
        <dbReference type="ChEBI" id="CHEBI:15377"/>
        <dbReference type="ChEBI" id="CHEBI:30013"/>
        <dbReference type="ChEBI" id="CHEBI:43474"/>
        <dbReference type="ChEBI" id="CHEBI:61977"/>
        <dbReference type="EC" id="3.1.3.16"/>
    </reaction>
</comment>
<dbReference type="InterPro" id="IPR015655">
    <property type="entry name" value="PP2C"/>
</dbReference>
<accession>A0A8K0IDH8</accession>
<keyword evidence="3" id="KW-0904">Protein phosphatase</keyword>
<evidence type="ECO:0000256" key="5">
    <source>
        <dbReference type="ARBA" id="ARBA00048336"/>
    </source>
</evidence>
<evidence type="ECO:0000313" key="8">
    <source>
        <dbReference type="Proteomes" id="UP000797356"/>
    </source>
</evidence>
<evidence type="ECO:0000259" key="6">
    <source>
        <dbReference type="PROSITE" id="PS51746"/>
    </source>
</evidence>
<dbReference type="AlphaFoldDB" id="A0A8K0IDH8"/>
<evidence type="ECO:0000256" key="2">
    <source>
        <dbReference type="ARBA" id="ARBA00022801"/>
    </source>
</evidence>
<dbReference type="SUPFAM" id="SSF81606">
    <property type="entry name" value="PP2C-like"/>
    <property type="match status" value="1"/>
</dbReference>
<reference evidence="7" key="1">
    <citation type="journal article" date="2017" name="Gigascience">
        <title>The genome draft of coconut (Cocos nucifera).</title>
        <authorList>
            <person name="Xiao Y."/>
            <person name="Xu P."/>
            <person name="Fan H."/>
            <person name="Baudouin L."/>
            <person name="Xia W."/>
            <person name="Bocs S."/>
            <person name="Xu J."/>
            <person name="Li Q."/>
            <person name="Guo A."/>
            <person name="Zhou L."/>
            <person name="Li J."/>
            <person name="Wu Y."/>
            <person name="Ma Z."/>
            <person name="Armero A."/>
            <person name="Issali A.E."/>
            <person name="Liu N."/>
            <person name="Peng M."/>
            <person name="Yang Y."/>
        </authorList>
    </citation>
    <scope>NUCLEOTIDE SEQUENCE</scope>
    <source>
        <tissue evidence="7">Spear leaf of Hainan Tall coconut</tissue>
    </source>
</reference>
<proteinExistence type="predicted"/>